<dbReference type="PANTHER" id="PTHR47966">
    <property type="entry name" value="BETA-SITE APP-CLEAVING ENZYME, ISOFORM A-RELATED"/>
    <property type="match status" value="1"/>
</dbReference>
<dbReference type="PROSITE" id="PS51767">
    <property type="entry name" value="PEPTIDASE_A1"/>
    <property type="match status" value="1"/>
</dbReference>
<feature type="chain" id="PRO_5045548463" description="Peptidase A1 domain-containing protein" evidence="2">
    <location>
        <begin position="22"/>
        <end position="510"/>
    </location>
</feature>
<feature type="signal peptide" evidence="2">
    <location>
        <begin position="1"/>
        <end position="21"/>
    </location>
</feature>
<keyword evidence="2" id="KW-0732">Signal</keyword>
<dbReference type="InterPro" id="IPR021109">
    <property type="entry name" value="Peptidase_aspartic_dom_sf"/>
</dbReference>
<evidence type="ECO:0000256" key="1">
    <source>
        <dbReference type="ARBA" id="ARBA00007447"/>
    </source>
</evidence>
<dbReference type="InterPro" id="IPR034164">
    <property type="entry name" value="Pepsin-like_dom"/>
</dbReference>
<dbReference type="InterPro" id="IPR033121">
    <property type="entry name" value="PEPTIDASE_A1"/>
</dbReference>
<comment type="similarity">
    <text evidence="1">Belongs to the peptidase A1 family.</text>
</comment>
<accession>A0ABP0B5K5</accession>
<dbReference type="Proteomes" id="UP001642482">
    <property type="component" value="Unassembled WGS sequence"/>
</dbReference>
<dbReference type="CDD" id="cd05471">
    <property type="entry name" value="pepsin_like"/>
    <property type="match status" value="1"/>
</dbReference>
<evidence type="ECO:0000313" key="5">
    <source>
        <dbReference type="Proteomes" id="UP001642482"/>
    </source>
</evidence>
<sequence length="510" mass="55189">MVQTTFLAALLLACYTPISLASALPSQKTNSIRNVNNNEHLFVDASHAIRNAPPENVVTLGAHTRPVTYAGSGLSKRGIQLGRQALDKRTQDDPPTTHLGYIFYQRHATINVTWGNKADAASPGQTMLSYLSMTESDTWTPSTNYACIGEPAPRSADFKFPVPPGTPPVNQSVCHFGPLYDVSQGNFTNLTQIMMADGYSPDNMYLQGSFVKTPITVSGLTVNDQVAAIVEQAAWFGDGQFSGMLGMGYPIMTTPCYRANLTGAGTYDPFVFRLMKDKSKNLQPVFSLAPNRVESGSPAWADGGSMALGGLVPSSYYRGNFTTVPVEKVPWAYGGNTKNNDEVYAYYATTVEMLYGPPGTDLDSPYTPYNATSIGNPVMVSDAFQAVVDVGTPMTLVPNVTAYAIGQLFIPSATYNATYSYMLINCNAKPPVVAIRIGGPNGTIFHYDPRDLIIPFTEDRSYSHCMSAIADSGPGSNPNQGTIGLTWLKNNVMAVDLEKNLMHFAARRPY</sequence>
<evidence type="ECO:0000313" key="4">
    <source>
        <dbReference type="EMBL" id="CAK7214842.1"/>
    </source>
</evidence>
<proteinExistence type="inferred from homology"/>
<comment type="caution">
    <text evidence="4">The sequence shown here is derived from an EMBL/GenBank/DDBJ whole genome shotgun (WGS) entry which is preliminary data.</text>
</comment>
<reference evidence="4 5" key="1">
    <citation type="submission" date="2024-01" db="EMBL/GenBank/DDBJ databases">
        <authorList>
            <person name="Allen C."/>
            <person name="Tagirdzhanova G."/>
        </authorList>
    </citation>
    <scope>NUCLEOTIDE SEQUENCE [LARGE SCALE GENOMIC DNA]</scope>
</reference>
<name>A0ABP0B5K5_9PEZI</name>
<dbReference type="EMBL" id="CAWUHD010000015">
    <property type="protein sequence ID" value="CAK7214842.1"/>
    <property type="molecule type" value="Genomic_DNA"/>
</dbReference>
<dbReference type="Pfam" id="PF00026">
    <property type="entry name" value="Asp"/>
    <property type="match status" value="2"/>
</dbReference>
<dbReference type="SUPFAM" id="SSF50630">
    <property type="entry name" value="Acid proteases"/>
    <property type="match status" value="1"/>
</dbReference>
<gene>
    <name evidence="4" type="ORF">SEUCBS140593_002327</name>
</gene>
<evidence type="ECO:0000259" key="3">
    <source>
        <dbReference type="PROSITE" id="PS51767"/>
    </source>
</evidence>
<dbReference type="Gene3D" id="2.40.70.10">
    <property type="entry name" value="Acid Proteases"/>
    <property type="match status" value="2"/>
</dbReference>
<organism evidence="4 5">
    <name type="scientific">Sporothrix eucalyptigena</name>
    <dbReference type="NCBI Taxonomy" id="1812306"/>
    <lineage>
        <taxon>Eukaryota</taxon>
        <taxon>Fungi</taxon>
        <taxon>Dikarya</taxon>
        <taxon>Ascomycota</taxon>
        <taxon>Pezizomycotina</taxon>
        <taxon>Sordariomycetes</taxon>
        <taxon>Sordariomycetidae</taxon>
        <taxon>Ophiostomatales</taxon>
        <taxon>Ophiostomataceae</taxon>
        <taxon>Sporothrix</taxon>
    </lineage>
</organism>
<dbReference type="InterPro" id="IPR001461">
    <property type="entry name" value="Aspartic_peptidase_A1"/>
</dbReference>
<protein>
    <recommendedName>
        <fullName evidence="3">Peptidase A1 domain-containing protein</fullName>
    </recommendedName>
</protein>
<keyword evidence="5" id="KW-1185">Reference proteome</keyword>
<dbReference type="PANTHER" id="PTHR47966:SF47">
    <property type="entry name" value="ENDOPEPTIDASE, PUTATIVE (AFU_ORTHOLOGUE AFUA_3G01220)-RELATED"/>
    <property type="match status" value="1"/>
</dbReference>
<evidence type="ECO:0000256" key="2">
    <source>
        <dbReference type="SAM" id="SignalP"/>
    </source>
</evidence>
<feature type="domain" description="Peptidase A1" evidence="3">
    <location>
        <begin position="114"/>
        <end position="505"/>
    </location>
</feature>